<sequence>MSQHDMDIANQAGAGFRADVNLALQALVGNSSGSSEPAVAFPYQFWADTNAGVLKMRNAANNAWIKIGLLGVANFGLILPGTIVFHAKNTAPAGFLKMNAGAVSRATYADLFAEIGTTFGSGDGSTTFNLPEGRAEFFRGWDDGRGVDSGRVFGSAQAFAMQDHAHLLQKAFGSGALGGVLYSENAGTVVNNSTFNGNMANGAIATETRPRNIALLACIKY</sequence>
<name>A0A5P3VLR2_9BURK</name>
<dbReference type="InterPro" id="IPR011083">
    <property type="entry name" value="Phage_tail_collar_dom"/>
</dbReference>
<dbReference type="InterPro" id="IPR037053">
    <property type="entry name" value="Phage_tail_collar_dom_sf"/>
</dbReference>
<accession>A0A5P3VLR2</accession>
<gene>
    <name evidence="2" type="ORF">D2917_23790</name>
</gene>
<evidence type="ECO:0000259" key="1">
    <source>
        <dbReference type="Pfam" id="PF07484"/>
    </source>
</evidence>
<evidence type="ECO:0000313" key="2">
    <source>
        <dbReference type="EMBL" id="QEZ47177.1"/>
    </source>
</evidence>
<proteinExistence type="predicted"/>
<dbReference type="AlphaFoldDB" id="A0A5P3VLR2"/>
<dbReference type="EMBL" id="CP032519">
    <property type="protein sequence ID" value="QEZ47177.1"/>
    <property type="molecule type" value="Genomic_DNA"/>
</dbReference>
<organism evidence="2 3">
    <name type="scientific">Cupriavidus oxalaticus</name>
    <dbReference type="NCBI Taxonomy" id="96344"/>
    <lineage>
        <taxon>Bacteria</taxon>
        <taxon>Pseudomonadati</taxon>
        <taxon>Pseudomonadota</taxon>
        <taxon>Betaproteobacteria</taxon>
        <taxon>Burkholderiales</taxon>
        <taxon>Burkholderiaceae</taxon>
        <taxon>Cupriavidus</taxon>
    </lineage>
</organism>
<dbReference type="Gene3D" id="3.90.1340.10">
    <property type="entry name" value="Phage tail collar domain"/>
    <property type="match status" value="1"/>
</dbReference>
<dbReference type="RefSeq" id="WP_151072168.1">
    <property type="nucleotide sequence ID" value="NZ_CP032519.1"/>
</dbReference>
<protein>
    <submittedName>
        <fullName evidence="2">Phage tail protein</fullName>
    </submittedName>
</protein>
<dbReference type="Proteomes" id="UP000325743">
    <property type="component" value="Chromosome 2"/>
</dbReference>
<evidence type="ECO:0000313" key="3">
    <source>
        <dbReference type="Proteomes" id="UP000325743"/>
    </source>
</evidence>
<feature type="domain" description="Phage tail collar" evidence="1">
    <location>
        <begin position="81"/>
        <end position="137"/>
    </location>
</feature>
<reference evidence="2 3" key="1">
    <citation type="submission" date="2018-09" db="EMBL/GenBank/DDBJ databases">
        <title>Complete genome sequence of Cupriavidus oxalaticus T2, a bacterium capable of phenol tolerance and degradation.</title>
        <authorList>
            <person name="Yan J."/>
        </authorList>
    </citation>
    <scope>NUCLEOTIDE SEQUENCE [LARGE SCALE GENOMIC DNA]</scope>
    <source>
        <strain evidence="2 3">T2</strain>
    </source>
</reference>
<dbReference type="Pfam" id="PF07484">
    <property type="entry name" value="Collar"/>
    <property type="match status" value="1"/>
</dbReference>
<dbReference type="SUPFAM" id="SSF88874">
    <property type="entry name" value="Receptor-binding domain of short tail fibre protein gp12"/>
    <property type="match status" value="1"/>
</dbReference>